<dbReference type="Proteomes" id="UP000662747">
    <property type="component" value="Chromosome"/>
</dbReference>
<feature type="transmembrane region" description="Helical" evidence="3">
    <location>
        <begin position="142"/>
        <end position="167"/>
    </location>
</feature>
<comment type="similarity">
    <text evidence="1 2">Belongs to the BioY family.</text>
</comment>
<evidence type="ECO:0000256" key="2">
    <source>
        <dbReference type="PIRNR" id="PIRNR016661"/>
    </source>
</evidence>
<comment type="subcellular location">
    <subcellularLocation>
        <location evidence="2">Cell membrane</location>
        <topology evidence="2">Multi-pass membrane protein</topology>
    </subcellularLocation>
</comment>
<feature type="signal peptide" evidence="4">
    <location>
        <begin position="1"/>
        <end position="19"/>
    </location>
</feature>
<evidence type="ECO:0000313" key="6">
    <source>
        <dbReference type="Proteomes" id="UP000662747"/>
    </source>
</evidence>
<keyword evidence="3" id="KW-0812">Transmembrane</keyword>
<dbReference type="PANTHER" id="PTHR34295:SF1">
    <property type="entry name" value="BIOTIN TRANSPORTER BIOY"/>
    <property type="match status" value="1"/>
</dbReference>
<keyword evidence="2" id="KW-0813">Transport</keyword>
<feature type="transmembrane region" description="Helical" evidence="3">
    <location>
        <begin position="27"/>
        <end position="44"/>
    </location>
</feature>
<feature type="chain" id="PRO_5046130450" description="Biotin transporter" evidence="4">
    <location>
        <begin position="20"/>
        <end position="172"/>
    </location>
</feature>
<organism evidence="5 6">
    <name type="scientific">Pyxidicoccus parkwayensis</name>
    <dbReference type="NCBI Taxonomy" id="2813578"/>
    <lineage>
        <taxon>Bacteria</taxon>
        <taxon>Pseudomonadati</taxon>
        <taxon>Myxococcota</taxon>
        <taxon>Myxococcia</taxon>
        <taxon>Myxococcales</taxon>
        <taxon>Cystobacterineae</taxon>
        <taxon>Myxococcaceae</taxon>
        <taxon>Pyxidicoccus</taxon>
    </lineage>
</organism>
<feature type="transmembrane region" description="Helical" evidence="3">
    <location>
        <begin position="108"/>
        <end position="130"/>
    </location>
</feature>
<dbReference type="EMBL" id="CP071090">
    <property type="protein sequence ID" value="QSQ28181.1"/>
    <property type="molecule type" value="Genomic_DNA"/>
</dbReference>
<evidence type="ECO:0000256" key="3">
    <source>
        <dbReference type="SAM" id="Phobius"/>
    </source>
</evidence>
<keyword evidence="2 3" id="KW-0472">Membrane</keyword>
<sequence length="172" mass="17914">MLVLGAALFTALLSQLAVAVPGSPVPITGQTLAVMLTAAALGPLRGMLGQLTYVLLGAVGLPFYSRGASGFEQVLGPTGGFLVGFIPAAFLVGLAARRGLDRSAWKALPLFVAGQLAIFAVGVPWLAVVARFDFATALQKGFVPFIPGALVKATIAATLIPLCWRLWRPREE</sequence>
<gene>
    <name evidence="5" type="ORF">JY651_20055</name>
</gene>
<accession>A0ABX7PCG2</accession>
<evidence type="ECO:0000256" key="1">
    <source>
        <dbReference type="ARBA" id="ARBA00010692"/>
    </source>
</evidence>
<name>A0ABX7PCG2_9BACT</name>
<evidence type="ECO:0000256" key="4">
    <source>
        <dbReference type="SAM" id="SignalP"/>
    </source>
</evidence>
<protein>
    <recommendedName>
        <fullName evidence="2">Biotin transporter</fullName>
    </recommendedName>
</protein>
<keyword evidence="3" id="KW-1133">Transmembrane helix</keyword>
<evidence type="ECO:0000313" key="5">
    <source>
        <dbReference type="EMBL" id="QSQ28181.1"/>
    </source>
</evidence>
<dbReference type="PANTHER" id="PTHR34295">
    <property type="entry name" value="BIOTIN TRANSPORTER BIOY"/>
    <property type="match status" value="1"/>
</dbReference>
<proteinExistence type="inferred from homology"/>
<keyword evidence="2" id="KW-1003">Cell membrane</keyword>
<keyword evidence="6" id="KW-1185">Reference proteome</keyword>
<feature type="transmembrane region" description="Helical" evidence="3">
    <location>
        <begin position="74"/>
        <end position="96"/>
    </location>
</feature>
<dbReference type="InterPro" id="IPR003784">
    <property type="entry name" value="BioY"/>
</dbReference>
<keyword evidence="4" id="KW-0732">Signal</keyword>
<reference evidence="5 6" key="1">
    <citation type="submission" date="2021-02" db="EMBL/GenBank/DDBJ databases">
        <title>De Novo genome assembly of isolated myxobacteria.</title>
        <authorList>
            <person name="Stevens D.C."/>
        </authorList>
    </citation>
    <scope>NUCLEOTIDE SEQUENCE [LARGE SCALE GENOMIC DNA]</scope>
    <source>
        <strain evidence="6">SCPEA02</strain>
    </source>
</reference>
<dbReference type="Gene3D" id="1.10.1760.20">
    <property type="match status" value="1"/>
</dbReference>
<dbReference type="Pfam" id="PF02632">
    <property type="entry name" value="BioY"/>
    <property type="match status" value="1"/>
</dbReference>
<dbReference type="PIRSF" id="PIRSF016661">
    <property type="entry name" value="BioY"/>
    <property type="match status" value="1"/>
</dbReference>